<dbReference type="EMBL" id="SNYW01000006">
    <property type="protein sequence ID" value="TDQ84183.1"/>
    <property type="molecule type" value="Genomic_DNA"/>
</dbReference>
<evidence type="ECO:0000256" key="7">
    <source>
        <dbReference type="ARBA" id="ARBA00022603"/>
    </source>
</evidence>
<keyword evidence="6 12" id="KW-0698">rRNA processing</keyword>
<dbReference type="AlphaFoldDB" id="A0A4R6WXM4"/>
<sequence>MIPRLYLPVDLAIGNDVPADDRAVHYLRNVMRRQPGDPVVLFNGRDGEFTAEIAKIGKRGAALRVKALRRPQAGVPDIWLCFAPLKKDATDFLIEKATELGVAAFQPVITRHTTSTRLNLDRLAANAIEAAEQTERLTLPAIHPPQSLAELLQRWSPQRRLILCAEAGPALPIAEALSAFKTSVTFSNSPYDQWAILCGPEGGFARSELDQISNLPFVTPVGLGPRILRADTAALTALAVFQSILGDGAQRPPAPLVPIGQPADPAAPD</sequence>
<gene>
    <name evidence="15" type="ORF">A8950_0731</name>
</gene>
<dbReference type="InterPro" id="IPR006700">
    <property type="entry name" value="RsmE"/>
</dbReference>
<reference evidence="15 16" key="1">
    <citation type="submission" date="2019-03" db="EMBL/GenBank/DDBJ databases">
        <title>Genomic Encyclopedia of Type Strains, Phase III (KMG-III): the genomes of soil and plant-associated and newly described type strains.</title>
        <authorList>
            <person name="Whitman W."/>
        </authorList>
    </citation>
    <scope>NUCLEOTIDE SEQUENCE [LARGE SCALE GENOMIC DNA]</scope>
    <source>
        <strain evidence="15 16">CGMCC 1.7660</strain>
    </source>
</reference>
<organism evidence="15 16">
    <name type="scientific">Dongia mobilis</name>
    <dbReference type="NCBI Taxonomy" id="578943"/>
    <lineage>
        <taxon>Bacteria</taxon>
        <taxon>Pseudomonadati</taxon>
        <taxon>Pseudomonadota</taxon>
        <taxon>Alphaproteobacteria</taxon>
        <taxon>Rhodospirillales</taxon>
        <taxon>Dongiaceae</taxon>
        <taxon>Dongia</taxon>
    </lineage>
</organism>
<dbReference type="SUPFAM" id="SSF75217">
    <property type="entry name" value="alpha/beta knot"/>
    <property type="match status" value="1"/>
</dbReference>
<keyword evidence="5 12" id="KW-0963">Cytoplasm</keyword>
<dbReference type="NCBIfam" id="NF008696">
    <property type="entry name" value="PRK11713.3-5"/>
    <property type="match status" value="1"/>
</dbReference>
<comment type="function">
    <text evidence="10 12">Specifically methylates the N3 position of the uracil ring of uridine 1498 (m3U1498) in 16S rRNA. Acts on the fully assembled 30S ribosomal subunit.</text>
</comment>
<dbReference type="PANTHER" id="PTHR30027:SF3">
    <property type="entry name" value="16S RRNA (URACIL(1498)-N(3))-METHYLTRANSFERASE"/>
    <property type="match status" value="1"/>
</dbReference>
<evidence type="ECO:0000256" key="4">
    <source>
        <dbReference type="ARBA" id="ARBA00013673"/>
    </source>
</evidence>
<dbReference type="OrthoDB" id="9815641at2"/>
<evidence type="ECO:0000256" key="11">
    <source>
        <dbReference type="ARBA" id="ARBA00047944"/>
    </source>
</evidence>
<dbReference type="GO" id="GO:0070042">
    <property type="term" value="F:rRNA (uridine-N3-)-methyltransferase activity"/>
    <property type="evidence" value="ECO:0007669"/>
    <property type="project" value="TreeGrafter"/>
</dbReference>
<evidence type="ECO:0000256" key="10">
    <source>
        <dbReference type="ARBA" id="ARBA00025699"/>
    </source>
</evidence>
<dbReference type="InterPro" id="IPR029026">
    <property type="entry name" value="tRNA_m1G_MTases_N"/>
</dbReference>
<dbReference type="InterPro" id="IPR046886">
    <property type="entry name" value="RsmE_MTase_dom"/>
</dbReference>
<feature type="domain" description="Ribosomal RNA small subunit methyltransferase E PUA-like" evidence="14">
    <location>
        <begin position="20"/>
        <end position="65"/>
    </location>
</feature>
<dbReference type="Proteomes" id="UP000295783">
    <property type="component" value="Unassembled WGS sequence"/>
</dbReference>
<proteinExistence type="inferred from homology"/>
<dbReference type="NCBIfam" id="TIGR00046">
    <property type="entry name" value="RsmE family RNA methyltransferase"/>
    <property type="match status" value="1"/>
</dbReference>
<dbReference type="Pfam" id="PF20260">
    <property type="entry name" value="PUA_4"/>
    <property type="match status" value="1"/>
</dbReference>
<evidence type="ECO:0000259" key="14">
    <source>
        <dbReference type="Pfam" id="PF20260"/>
    </source>
</evidence>
<feature type="domain" description="Ribosomal RNA small subunit methyltransferase E methyltransferase" evidence="13">
    <location>
        <begin position="77"/>
        <end position="242"/>
    </location>
</feature>
<dbReference type="EC" id="2.1.1.193" evidence="3 12"/>
<evidence type="ECO:0000256" key="2">
    <source>
        <dbReference type="ARBA" id="ARBA00005528"/>
    </source>
</evidence>
<evidence type="ECO:0000259" key="13">
    <source>
        <dbReference type="Pfam" id="PF04452"/>
    </source>
</evidence>
<accession>A0A4R6WXM4</accession>
<dbReference type="InterPro" id="IPR029028">
    <property type="entry name" value="Alpha/beta_knot_MTases"/>
</dbReference>
<protein>
    <recommendedName>
        <fullName evidence="4 12">Ribosomal RNA small subunit methyltransferase E</fullName>
        <ecNumber evidence="3 12">2.1.1.193</ecNumber>
    </recommendedName>
</protein>
<dbReference type="InterPro" id="IPR015947">
    <property type="entry name" value="PUA-like_sf"/>
</dbReference>
<dbReference type="Gene3D" id="3.40.1280.10">
    <property type="match status" value="1"/>
</dbReference>
<evidence type="ECO:0000256" key="8">
    <source>
        <dbReference type="ARBA" id="ARBA00022679"/>
    </source>
</evidence>
<comment type="subcellular location">
    <subcellularLocation>
        <location evidence="1 12">Cytoplasm</location>
    </subcellularLocation>
</comment>
<comment type="similarity">
    <text evidence="2 12">Belongs to the RNA methyltransferase RsmE family.</text>
</comment>
<evidence type="ECO:0000256" key="3">
    <source>
        <dbReference type="ARBA" id="ARBA00012328"/>
    </source>
</evidence>
<evidence type="ECO:0000256" key="9">
    <source>
        <dbReference type="ARBA" id="ARBA00022691"/>
    </source>
</evidence>
<dbReference type="SUPFAM" id="SSF88697">
    <property type="entry name" value="PUA domain-like"/>
    <property type="match status" value="1"/>
</dbReference>
<comment type="caution">
    <text evidence="15">The sequence shown here is derived from an EMBL/GenBank/DDBJ whole genome shotgun (WGS) entry which is preliminary data.</text>
</comment>
<keyword evidence="8 12" id="KW-0808">Transferase</keyword>
<dbReference type="Gene3D" id="2.40.240.20">
    <property type="entry name" value="Hypothetical PUA domain-like, domain 1"/>
    <property type="match status" value="1"/>
</dbReference>
<evidence type="ECO:0000313" key="15">
    <source>
        <dbReference type="EMBL" id="TDQ84183.1"/>
    </source>
</evidence>
<dbReference type="Pfam" id="PF04452">
    <property type="entry name" value="Methyltrans_RNA"/>
    <property type="match status" value="1"/>
</dbReference>
<dbReference type="CDD" id="cd18084">
    <property type="entry name" value="RsmE-like"/>
    <property type="match status" value="1"/>
</dbReference>
<dbReference type="PANTHER" id="PTHR30027">
    <property type="entry name" value="RIBOSOMAL RNA SMALL SUBUNIT METHYLTRANSFERASE E"/>
    <property type="match status" value="1"/>
</dbReference>
<name>A0A4R6WXM4_9PROT</name>
<keyword evidence="7 12" id="KW-0489">Methyltransferase</keyword>
<comment type="catalytic activity">
    <reaction evidence="11 12">
        <text>uridine(1498) in 16S rRNA + S-adenosyl-L-methionine = N(3)-methyluridine(1498) in 16S rRNA + S-adenosyl-L-homocysteine + H(+)</text>
        <dbReference type="Rhea" id="RHEA:42920"/>
        <dbReference type="Rhea" id="RHEA-COMP:10283"/>
        <dbReference type="Rhea" id="RHEA-COMP:10284"/>
        <dbReference type="ChEBI" id="CHEBI:15378"/>
        <dbReference type="ChEBI" id="CHEBI:57856"/>
        <dbReference type="ChEBI" id="CHEBI:59789"/>
        <dbReference type="ChEBI" id="CHEBI:65315"/>
        <dbReference type="ChEBI" id="CHEBI:74502"/>
        <dbReference type="EC" id="2.1.1.193"/>
    </reaction>
</comment>
<dbReference type="GO" id="GO:0005737">
    <property type="term" value="C:cytoplasm"/>
    <property type="evidence" value="ECO:0007669"/>
    <property type="project" value="UniProtKB-SubCell"/>
</dbReference>
<keyword evidence="16" id="KW-1185">Reference proteome</keyword>
<keyword evidence="9 12" id="KW-0949">S-adenosyl-L-methionine</keyword>
<evidence type="ECO:0000256" key="12">
    <source>
        <dbReference type="PIRNR" id="PIRNR015601"/>
    </source>
</evidence>
<evidence type="ECO:0000256" key="6">
    <source>
        <dbReference type="ARBA" id="ARBA00022552"/>
    </source>
</evidence>
<dbReference type="PIRSF" id="PIRSF015601">
    <property type="entry name" value="MTase_slr0722"/>
    <property type="match status" value="1"/>
</dbReference>
<evidence type="ECO:0000256" key="5">
    <source>
        <dbReference type="ARBA" id="ARBA00022490"/>
    </source>
</evidence>
<evidence type="ECO:0000256" key="1">
    <source>
        <dbReference type="ARBA" id="ARBA00004496"/>
    </source>
</evidence>
<dbReference type="InterPro" id="IPR046887">
    <property type="entry name" value="RsmE_PUA-like"/>
</dbReference>
<dbReference type="GO" id="GO:0070475">
    <property type="term" value="P:rRNA base methylation"/>
    <property type="evidence" value="ECO:0007669"/>
    <property type="project" value="TreeGrafter"/>
</dbReference>
<evidence type="ECO:0000313" key="16">
    <source>
        <dbReference type="Proteomes" id="UP000295783"/>
    </source>
</evidence>